<proteinExistence type="predicted"/>
<sequence>MPFKGGLWFKLHSKWLLNLIPAFGLSAYASFSGDERERGSPRHEGRKSSQRDARRRALSAWRAPMSEMKRDACKTEGERQLVSIAWFKWREAVATKHSQGISMAFQATWVANPTS</sequence>
<dbReference type="Proteomes" id="UP000186551">
    <property type="component" value="Unassembled WGS sequence"/>
</dbReference>
<reference evidence="2 3" key="1">
    <citation type="submission" date="2016-03" db="EMBL/GenBank/DDBJ databases">
        <title>Genome sequence of Pontibacter sp. nov., of the family cytophagaceae, isolated from marine sediment of the Yellow Sea, China.</title>
        <authorList>
            <person name="Zhang G."/>
            <person name="Zhang R."/>
        </authorList>
    </citation>
    <scope>NUCLEOTIDE SEQUENCE [LARGE SCALE GENOMIC DNA]</scope>
    <source>
        <strain evidence="2 3">S10-8</strain>
    </source>
</reference>
<accession>A0A1Q5PAL5</accession>
<gene>
    <name evidence="2" type="ORF">A3841_04365</name>
</gene>
<evidence type="ECO:0000313" key="3">
    <source>
        <dbReference type="Proteomes" id="UP000186551"/>
    </source>
</evidence>
<feature type="region of interest" description="Disordered" evidence="1">
    <location>
        <begin position="32"/>
        <end position="56"/>
    </location>
</feature>
<protein>
    <submittedName>
        <fullName evidence="2">Uncharacterized protein</fullName>
    </submittedName>
</protein>
<comment type="caution">
    <text evidence="2">The sequence shown here is derived from an EMBL/GenBank/DDBJ whole genome shotgun (WGS) entry which is preliminary data.</text>
</comment>
<dbReference type="AlphaFoldDB" id="A0A1Q5PAL5"/>
<dbReference type="EMBL" id="LVWA01000010">
    <property type="protein sequence ID" value="OKL39182.1"/>
    <property type="molecule type" value="Genomic_DNA"/>
</dbReference>
<feature type="compositionally biased region" description="Basic and acidic residues" evidence="1">
    <location>
        <begin position="33"/>
        <end position="52"/>
    </location>
</feature>
<name>A0A1Q5PAL5_9BACT</name>
<evidence type="ECO:0000313" key="2">
    <source>
        <dbReference type="EMBL" id="OKL39182.1"/>
    </source>
</evidence>
<keyword evidence="3" id="KW-1185">Reference proteome</keyword>
<evidence type="ECO:0000256" key="1">
    <source>
        <dbReference type="SAM" id="MobiDB-lite"/>
    </source>
</evidence>
<organism evidence="2 3">
    <name type="scientific">Pontibacter flavimaris</name>
    <dbReference type="NCBI Taxonomy" id="1797110"/>
    <lineage>
        <taxon>Bacteria</taxon>
        <taxon>Pseudomonadati</taxon>
        <taxon>Bacteroidota</taxon>
        <taxon>Cytophagia</taxon>
        <taxon>Cytophagales</taxon>
        <taxon>Hymenobacteraceae</taxon>
        <taxon>Pontibacter</taxon>
    </lineage>
</organism>